<proteinExistence type="predicted"/>
<organism evidence="2 3">
    <name type="scientific">Zingiber officinale</name>
    <name type="common">Ginger</name>
    <name type="synonym">Amomum zingiber</name>
    <dbReference type="NCBI Taxonomy" id="94328"/>
    <lineage>
        <taxon>Eukaryota</taxon>
        <taxon>Viridiplantae</taxon>
        <taxon>Streptophyta</taxon>
        <taxon>Embryophyta</taxon>
        <taxon>Tracheophyta</taxon>
        <taxon>Spermatophyta</taxon>
        <taxon>Magnoliopsida</taxon>
        <taxon>Liliopsida</taxon>
        <taxon>Zingiberales</taxon>
        <taxon>Zingiberaceae</taxon>
        <taxon>Zingiber</taxon>
    </lineage>
</organism>
<accession>A0A8J5LKZ8</accession>
<dbReference type="PANTHER" id="PTHR33673">
    <property type="entry name" value="SUPPRESSOR SRP40-LIKE PROTEIN"/>
    <property type="match status" value="1"/>
</dbReference>
<dbReference type="PANTHER" id="PTHR33673:SF3">
    <property type="entry name" value="SUPPRESSOR SRP40-LIKE PROTEIN"/>
    <property type="match status" value="1"/>
</dbReference>
<protein>
    <submittedName>
        <fullName evidence="2">Uncharacterized protein</fullName>
    </submittedName>
</protein>
<reference evidence="2 3" key="1">
    <citation type="submission" date="2020-08" db="EMBL/GenBank/DDBJ databases">
        <title>Plant Genome Project.</title>
        <authorList>
            <person name="Zhang R.-G."/>
        </authorList>
    </citation>
    <scope>NUCLEOTIDE SEQUENCE [LARGE SCALE GENOMIC DNA]</scope>
    <source>
        <tissue evidence="2">Rhizome</tissue>
    </source>
</reference>
<dbReference type="AlphaFoldDB" id="A0A8J5LKZ8"/>
<sequence length="259" mass="28510">MDPEKGDHPKSQRKEEEKQVKRRESVLSSDGDDGDEDEDDFFQLDQEIMNPFLGHVNDGGRVGAADGSLSYPPIQMMWRSPDGADPNRIPSSIFAGPSSPMEWSAASNESLFSIHGGNSSFTCRDHVTLMEKSGELNLPAEDHHHHHPHPQALRDVAGTETDNAKSIKELVQANLEEQQHRSSDCSAVSYQSFAFPMRRKNRLSEGGIRTSIPTIQVTAEAASNGGGTKICQSSSYFYFSGTKEQVDPVRLSAFLLFTG</sequence>
<comment type="caution">
    <text evidence="2">The sequence shown here is derived from an EMBL/GenBank/DDBJ whole genome shotgun (WGS) entry which is preliminary data.</text>
</comment>
<dbReference type="Proteomes" id="UP000734854">
    <property type="component" value="Unassembled WGS sequence"/>
</dbReference>
<evidence type="ECO:0000256" key="1">
    <source>
        <dbReference type="SAM" id="MobiDB-lite"/>
    </source>
</evidence>
<name>A0A8J5LKZ8_ZINOF</name>
<feature type="compositionally biased region" description="Basic and acidic residues" evidence="1">
    <location>
        <begin position="1"/>
        <end position="25"/>
    </location>
</feature>
<feature type="region of interest" description="Disordered" evidence="1">
    <location>
        <begin position="1"/>
        <end position="40"/>
    </location>
</feature>
<dbReference type="EMBL" id="JACMSC010000004">
    <property type="protein sequence ID" value="KAG6523727.1"/>
    <property type="molecule type" value="Genomic_DNA"/>
</dbReference>
<evidence type="ECO:0000313" key="3">
    <source>
        <dbReference type="Proteomes" id="UP000734854"/>
    </source>
</evidence>
<gene>
    <name evidence="2" type="ORF">ZIOFF_013604</name>
</gene>
<evidence type="ECO:0000313" key="2">
    <source>
        <dbReference type="EMBL" id="KAG6523727.1"/>
    </source>
</evidence>
<feature type="compositionally biased region" description="Acidic residues" evidence="1">
    <location>
        <begin position="30"/>
        <end position="40"/>
    </location>
</feature>
<keyword evidence="3" id="KW-1185">Reference proteome</keyword>